<dbReference type="RefSeq" id="WP_186872361.1">
    <property type="nucleotide sequence ID" value="NZ_JACOOR010000006.1"/>
</dbReference>
<keyword evidence="1" id="KW-0812">Transmembrane</keyword>
<evidence type="ECO:0000313" key="2">
    <source>
        <dbReference type="EMBL" id="MBC5660408.1"/>
    </source>
</evidence>
<dbReference type="EMBL" id="JACOOR010000006">
    <property type="protein sequence ID" value="MBC5660408.1"/>
    <property type="molecule type" value="Genomic_DNA"/>
</dbReference>
<feature type="transmembrane region" description="Helical" evidence="1">
    <location>
        <begin position="227"/>
        <end position="245"/>
    </location>
</feature>
<feature type="transmembrane region" description="Helical" evidence="1">
    <location>
        <begin position="14"/>
        <end position="32"/>
    </location>
</feature>
<feature type="transmembrane region" description="Helical" evidence="1">
    <location>
        <begin position="195"/>
        <end position="215"/>
    </location>
</feature>
<feature type="transmembrane region" description="Helical" evidence="1">
    <location>
        <begin position="577"/>
        <end position="596"/>
    </location>
</feature>
<dbReference type="Proteomes" id="UP000649345">
    <property type="component" value="Unassembled WGS sequence"/>
</dbReference>
<accession>A0A923LD70</accession>
<feature type="transmembrane region" description="Helical" evidence="1">
    <location>
        <begin position="145"/>
        <end position="163"/>
    </location>
</feature>
<feature type="transmembrane region" description="Helical" evidence="1">
    <location>
        <begin position="121"/>
        <end position="139"/>
    </location>
</feature>
<feature type="transmembrane region" description="Helical" evidence="1">
    <location>
        <begin position="648"/>
        <end position="671"/>
    </location>
</feature>
<keyword evidence="3" id="KW-1185">Reference proteome</keyword>
<sequence length="686" mass="78870">MKGWKKLSLRQKELCFFLLLVFFGGIKQFLVYNLPIMAVPKGIHDDWIMVHLADTLRNGQWLGEYNDLTLTKGMFFPLYLAVINFLHLSYLNVTALLYTVSCMIFVYALRPLVKKYRYSMLLYLALLWNPVSYSVQAFQRVYRNSISYIQVLLIFGGLLALWLRRKEPVKKQFLWLLTAAVGMVTFFYTREDAIWVEPFLIVFVLVYLGSMFLLWKKERAKEYAVKAALVLLPFFCIWGAGRLIARENYSHYNIRLTNELQKGGFAEMYKSMMAVKPEEDIPGVTMTREKVARMCDECPTLKKLEPYIRSSRLYWAGSEENEKDWEVRDGWVFWIFRTALEQAGYYTDGETVNQVCLQIRDELETAMDEGRLTRQATMPSTYMSPWRKGYLGDLFGALGKAIGYTATYDEMKTLVYLYSEPDENGGIPLFERMTGDKAVWYESDLIEMAGWYASYEGMDGVTLQAELPDGTVLATAEFTESDDIAAYLAGQGITAPGSEQCRFSLKLSVEDKPQIVYLKAYRNGEPLDSYELSDQVTRVESDTSCLNLDWYWDVPERHGLLAEINYKGEVLNGIRLIYHYTGAVVAAAGALAYVLLCVRMVKRRLAKVKDTDDRDLSVWLVLSALLASYFVLLGGISYSEISGWNAILYWYLSGAYPILIAFEALAVIFWLQDWKRNRSDGYNVVK</sequence>
<feature type="transmembrane region" description="Helical" evidence="1">
    <location>
        <begin position="616"/>
        <end position="636"/>
    </location>
</feature>
<feature type="transmembrane region" description="Helical" evidence="1">
    <location>
        <begin position="76"/>
        <end position="109"/>
    </location>
</feature>
<name>A0A923LD70_9FIRM</name>
<keyword evidence="1" id="KW-1133">Transmembrane helix</keyword>
<feature type="transmembrane region" description="Helical" evidence="1">
    <location>
        <begin position="172"/>
        <end position="189"/>
    </location>
</feature>
<evidence type="ECO:0000256" key="1">
    <source>
        <dbReference type="SAM" id="Phobius"/>
    </source>
</evidence>
<dbReference type="AlphaFoldDB" id="A0A923LD70"/>
<reference evidence="2" key="1">
    <citation type="submission" date="2020-08" db="EMBL/GenBank/DDBJ databases">
        <title>Genome public.</title>
        <authorList>
            <person name="Liu C."/>
            <person name="Sun Q."/>
        </authorList>
    </citation>
    <scope>NUCLEOTIDE SEQUENCE</scope>
    <source>
        <strain evidence="2">NSJ-68</strain>
    </source>
</reference>
<keyword evidence="1" id="KW-0472">Membrane</keyword>
<gene>
    <name evidence="2" type="ORF">H8S44_11570</name>
</gene>
<evidence type="ECO:0000313" key="3">
    <source>
        <dbReference type="Proteomes" id="UP000649345"/>
    </source>
</evidence>
<proteinExistence type="predicted"/>
<organism evidence="2 3">
    <name type="scientific">Anaerosacchariphilus hominis</name>
    <dbReference type="NCBI Taxonomy" id="2763017"/>
    <lineage>
        <taxon>Bacteria</taxon>
        <taxon>Bacillati</taxon>
        <taxon>Bacillota</taxon>
        <taxon>Clostridia</taxon>
        <taxon>Lachnospirales</taxon>
        <taxon>Lachnospiraceae</taxon>
        <taxon>Anaerosacchariphilus</taxon>
    </lineage>
</organism>
<protein>
    <submittedName>
        <fullName evidence="2">Uncharacterized protein</fullName>
    </submittedName>
</protein>
<comment type="caution">
    <text evidence="2">The sequence shown here is derived from an EMBL/GenBank/DDBJ whole genome shotgun (WGS) entry which is preliminary data.</text>
</comment>